<evidence type="ECO:0000256" key="8">
    <source>
        <dbReference type="ARBA" id="ARBA00023136"/>
    </source>
</evidence>
<feature type="transmembrane region" description="Helical" evidence="9">
    <location>
        <begin position="228"/>
        <end position="249"/>
    </location>
</feature>
<feature type="transmembrane region" description="Helical" evidence="9">
    <location>
        <begin position="339"/>
        <end position="358"/>
    </location>
</feature>
<evidence type="ECO:0000256" key="4">
    <source>
        <dbReference type="ARBA" id="ARBA00022597"/>
    </source>
</evidence>
<dbReference type="InterPro" id="IPR004703">
    <property type="entry name" value="PTS_sugar-sp_permease"/>
</dbReference>
<evidence type="ECO:0000256" key="7">
    <source>
        <dbReference type="ARBA" id="ARBA00022989"/>
    </source>
</evidence>
<keyword evidence="5" id="KW-0598">Phosphotransferase system</keyword>
<dbReference type="InterPro" id="IPR013853">
    <property type="entry name" value="EIIC-GAT"/>
</dbReference>
<dbReference type="Pfam" id="PF03611">
    <property type="entry name" value="EIIC-GAT"/>
    <property type="match status" value="1"/>
</dbReference>
<feature type="transmembrane region" description="Helical" evidence="9">
    <location>
        <begin position="365"/>
        <end position="387"/>
    </location>
</feature>
<comment type="subcellular location">
    <subcellularLocation>
        <location evidence="1">Cell membrane</location>
        <topology evidence="1">Multi-pass membrane protein</topology>
    </subcellularLocation>
</comment>
<evidence type="ECO:0000256" key="5">
    <source>
        <dbReference type="ARBA" id="ARBA00022683"/>
    </source>
</evidence>
<dbReference type="PIRSF" id="PIRSF006304">
    <property type="entry name" value="GatC"/>
    <property type="match status" value="1"/>
</dbReference>
<dbReference type="PANTHER" id="PTHR37324:SF2">
    <property type="entry name" value="PTS SYSTEM GALACTITOL-SPECIFIC EIIC COMPONENT"/>
    <property type="match status" value="1"/>
</dbReference>
<sequence>MFQSIVDISNKIFQPIIDLGAPVLMLIILTLLAWAFGVKFSKALEGGIKLAIALTGIGAIMGILTGAFSKTMQAFVENTGFDLSVTDVGWAPLATVTWGSPYTLFFLLVMVVVNIIMLVTNKTDTLDVDIFDIWHLSIVGLFSIYMGANIFIATLLVIFIGVLKIINSDLMKPTFDDLLNAPSSNPMTTTHMNYMMNPIIMVFDKIFDKIFPWLDKYDFDAAALNKKVGFWGSKFAIGVYLGIFVGLLGKQDLKSIFALAFTAGVCLELFSIIGSWFIASVEPLSQGITNFANKKLEGRKLNIGLDWPFIAGRAEIWAAANVLAPIMLLEAMILPGNKLLPLGGIIAMGVTPALLVVTRGKLIRMIVIGALELPLFLWSGTIMADFITKTAVKIDPSNYAGMGLISHTTMEGPVEKFLAYVVGKASTGELNYILYAVIGLLAYLLIFVWYAKEMKKRNKEYSLNSK</sequence>
<dbReference type="Proteomes" id="UP001179600">
    <property type="component" value="Chromosome"/>
</dbReference>
<dbReference type="GO" id="GO:0005886">
    <property type="term" value="C:plasma membrane"/>
    <property type="evidence" value="ECO:0007669"/>
    <property type="project" value="UniProtKB-SubCell"/>
</dbReference>
<keyword evidence="2" id="KW-0813">Transport</keyword>
<feature type="transmembrane region" description="Helical" evidence="9">
    <location>
        <begin position="48"/>
        <end position="68"/>
    </location>
</feature>
<accession>A0AAE9XGF4</accession>
<keyword evidence="3" id="KW-1003">Cell membrane</keyword>
<protein>
    <submittedName>
        <fullName evidence="11">PTS glucitol transporter subunit IIA</fullName>
    </submittedName>
</protein>
<evidence type="ECO:0000259" key="10">
    <source>
        <dbReference type="PROSITE" id="PS51104"/>
    </source>
</evidence>
<dbReference type="EMBL" id="CP116507">
    <property type="protein sequence ID" value="WCG22902.1"/>
    <property type="molecule type" value="Genomic_DNA"/>
</dbReference>
<dbReference type="GO" id="GO:0015577">
    <property type="term" value="F:galactitol transmembrane transporter activity"/>
    <property type="evidence" value="ECO:0007669"/>
    <property type="project" value="InterPro"/>
</dbReference>
<gene>
    <name evidence="11" type="ORF">PML95_01260</name>
</gene>
<evidence type="ECO:0000313" key="11">
    <source>
        <dbReference type="EMBL" id="WCG22902.1"/>
    </source>
</evidence>
<reference evidence="11" key="1">
    <citation type="submission" date="2023-01" db="EMBL/GenBank/DDBJ databases">
        <title>Oxazolidinone resistance genes in florfenicol resistant enterococci from beef cattle and veal calves at slaughter.</title>
        <authorList>
            <person name="Biggel M."/>
        </authorList>
    </citation>
    <scope>NUCLEOTIDE SEQUENCE</scope>
    <source>
        <strain evidence="11">K204-1</strain>
    </source>
</reference>
<feature type="transmembrane region" description="Helical" evidence="9">
    <location>
        <begin position="102"/>
        <end position="121"/>
    </location>
</feature>
<feature type="transmembrane region" description="Helical" evidence="9">
    <location>
        <begin position="12"/>
        <end position="36"/>
    </location>
</feature>
<keyword evidence="6 9" id="KW-0812">Transmembrane</keyword>
<dbReference type="PROSITE" id="PS51104">
    <property type="entry name" value="PTS_EIIC_TYPE_2"/>
    <property type="match status" value="1"/>
</dbReference>
<organism evidence="11 12">
    <name type="scientific">Vagococcus lutrae</name>
    <dbReference type="NCBI Taxonomy" id="81947"/>
    <lineage>
        <taxon>Bacteria</taxon>
        <taxon>Bacillati</taxon>
        <taxon>Bacillota</taxon>
        <taxon>Bacilli</taxon>
        <taxon>Lactobacillales</taxon>
        <taxon>Enterococcaceae</taxon>
        <taxon>Vagococcus</taxon>
    </lineage>
</organism>
<keyword evidence="4" id="KW-0762">Sugar transport</keyword>
<evidence type="ECO:0000256" key="2">
    <source>
        <dbReference type="ARBA" id="ARBA00022448"/>
    </source>
</evidence>
<keyword evidence="7 9" id="KW-1133">Transmembrane helix</keyword>
<feature type="transmembrane region" description="Helical" evidence="9">
    <location>
        <begin position="133"/>
        <end position="166"/>
    </location>
</feature>
<evidence type="ECO:0000256" key="9">
    <source>
        <dbReference type="SAM" id="Phobius"/>
    </source>
</evidence>
<dbReference type="GO" id="GO:0009401">
    <property type="term" value="P:phosphoenolpyruvate-dependent sugar phosphotransferase system"/>
    <property type="evidence" value="ECO:0007669"/>
    <property type="project" value="UniProtKB-KW"/>
</dbReference>
<evidence type="ECO:0000256" key="6">
    <source>
        <dbReference type="ARBA" id="ARBA00022692"/>
    </source>
</evidence>
<dbReference type="PANTHER" id="PTHR37324">
    <property type="entry name" value="PTS SYSTEM GALACTITOL-SPECIFIC EIIC COMPONENT"/>
    <property type="match status" value="1"/>
</dbReference>
<name>A0AAE9XGF4_9ENTE</name>
<feature type="transmembrane region" description="Helical" evidence="9">
    <location>
        <begin position="432"/>
        <end position="451"/>
    </location>
</feature>
<evidence type="ECO:0000313" key="12">
    <source>
        <dbReference type="Proteomes" id="UP001179600"/>
    </source>
</evidence>
<dbReference type="RefSeq" id="WP_272163440.1">
    <property type="nucleotide sequence ID" value="NZ_CP116507.1"/>
</dbReference>
<evidence type="ECO:0000256" key="3">
    <source>
        <dbReference type="ARBA" id="ARBA00022475"/>
    </source>
</evidence>
<evidence type="ECO:0000256" key="1">
    <source>
        <dbReference type="ARBA" id="ARBA00004651"/>
    </source>
</evidence>
<feature type="domain" description="PTS EIIC type-2" evidence="10">
    <location>
        <begin position="13"/>
        <end position="449"/>
    </location>
</feature>
<keyword evidence="8 9" id="KW-0472">Membrane</keyword>
<proteinExistence type="predicted"/>
<feature type="transmembrane region" description="Helical" evidence="9">
    <location>
        <begin position="256"/>
        <end position="279"/>
    </location>
</feature>
<dbReference type="AlphaFoldDB" id="A0AAE9XGF4"/>
<dbReference type="InterPro" id="IPR013014">
    <property type="entry name" value="PTS_EIIC_2"/>
</dbReference>